<organism evidence="1 2">
    <name type="scientific">Cichorium intybus</name>
    <name type="common">Chicory</name>
    <dbReference type="NCBI Taxonomy" id="13427"/>
    <lineage>
        <taxon>Eukaryota</taxon>
        <taxon>Viridiplantae</taxon>
        <taxon>Streptophyta</taxon>
        <taxon>Embryophyta</taxon>
        <taxon>Tracheophyta</taxon>
        <taxon>Spermatophyta</taxon>
        <taxon>Magnoliopsida</taxon>
        <taxon>eudicotyledons</taxon>
        <taxon>Gunneridae</taxon>
        <taxon>Pentapetalae</taxon>
        <taxon>asterids</taxon>
        <taxon>campanulids</taxon>
        <taxon>Asterales</taxon>
        <taxon>Asteraceae</taxon>
        <taxon>Cichorioideae</taxon>
        <taxon>Cichorieae</taxon>
        <taxon>Cichoriinae</taxon>
        <taxon>Cichorium</taxon>
    </lineage>
</organism>
<keyword evidence="2" id="KW-1185">Reference proteome</keyword>
<gene>
    <name evidence="1" type="ORF">L2E82_25025</name>
</gene>
<reference evidence="2" key="1">
    <citation type="journal article" date="2022" name="Mol. Ecol. Resour.">
        <title>The genomes of chicory, endive, great burdock and yacon provide insights into Asteraceae palaeo-polyploidization history and plant inulin production.</title>
        <authorList>
            <person name="Fan W."/>
            <person name="Wang S."/>
            <person name="Wang H."/>
            <person name="Wang A."/>
            <person name="Jiang F."/>
            <person name="Liu H."/>
            <person name="Zhao H."/>
            <person name="Xu D."/>
            <person name="Zhang Y."/>
        </authorList>
    </citation>
    <scope>NUCLEOTIDE SEQUENCE [LARGE SCALE GENOMIC DNA]</scope>
    <source>
        <strain evidence="2">cv. Punajuju</strain>
    </source>
</reference>
<reference evidence="1 2" key="2">
    <citation type="journal article" date="2022" name="Mol. Ecol. Resour.">
        <title>The genomes of chicory, endive, great burdock and yacon provide insights into Asteraceae paleo-polyploidization history and plant inulin production.</title>
        <authorList>
            <person name="Fan W."/>
            <person name="Wang S."/>
            <person name="Wang H."/>
            <person name="Wang A."/>
            <person name="Jiang F."/>
            <person name="Liu H."/>
            <person name="Zhao H."/>
            <person name="Xu D."/>
            <person name="Zhang Y."/>
        </authorList>
    </citation>
    <scope>NUCLEOTIDE SEQUENCE [LARGE SCALE GENOMIC DNA]</scope>
    <source>
        <strain evidence="2">cv. Punajuju</strain>
        <tissue evidence="1">Leaves</tissue>
    </source>
</reference>
<name>A0ACB9E3D0_CICIN</name>
<sequence>MKLLTNIRKVKRIYITLPDANVRKNLLKHKLKGQAFSLPGGDLERLVKDTEGYSGSDLQALCEEAAMMPIRELRSNILTVKTDQVRILKYGDFQKAMSVIRPSLLKSKWEELEK</sequence>
<comment type="caution">
    <text evidence="1">The sequence shown here is derived from an EMBL/GenBank/DDBJ whole genome shotgun (WGS) entry which is preliminary data.</text>
</comment>
<accession>A0ACB9E3D0</accession>
<dbReference type="EMBL" id="CM042012">
    <property type="protein sequence ID" value="KAI3752982.1"/>
    <property type="molecule type" value="Genomic_DNA"/>
</dbReference>
<evidence type="ECO:0000313" key="1">
    <source>
        <dbReference type="EMBL" id="KAI3752982.1"/>
    </source>
</evidence>
<proteinExistence type="predicted"/>
<evidence type="ECO:0000313" key="2">
    <source>
        <dbReference type="Proteomes" id="UP001055811"/>
    </source>
</evidence>
<protein>
    <submittedName>
        <fullName evidence="1">Uncharacterized protein</fullName>
    </submittedName>
</protein>
<dbReference type="Proteomes" id="UP001055811">
    <property type="component" value="Linkage Group LG04"/>
</dbReference>